<organism evidence="1 2">
    <name type="scientific">Colletotrichum abscissum</name>
    <dbReference type="NCBI Taxonomy" id="1671311"/>
    <lineage>
        <taxon>Eukaryota</taxon>
        <taxon>Fungi</taxon>
        <taxon>Dikarya</taxon>
        <taxon>Ascomycota</taxon>
        <taxon>Pezizomycotina</taxon>
        <taxon>Sordariomycetes</taxon>
        <taxon>Hypocreomycetidae</taxon>
        <taxon>Glomerellales</taxon>
        <taxon>Glomerellaceae</taxon>
        <taxon>Colletotrichum</taxon>
        <taxon>Colletotrichum acutatum species complex</taxon>
    </lineage>
</organism>
<gene>
    <name evidence="1" type="ORF">CABS02_00376</name>
</gene>
<dbReference type="Proteomes" id="UP001056436">
    <property type="component" value="Unassembled WGS sequence"/>
</dbReference>
<dbReference type="AlphaFoldDB" id="A0A9P9XTD1"/>
<proteinExistence type="predicted"/>
<comment type="caution">
    <text evidence="1">The sequence shown here is derived from an EMBL/GenBank/DDBJ whole genome shotgun (WGS) entry which is preliminary data.</text>
</comment>
<name>A0A9P9XTD1_9PEZI</name>
<dbReference type="EMBL" id="SDAQ01000001">
    <property type="protein sequence ID" value="KAI3559401.1"/>
    <property type="molecule type" value="Genomic_DNA"/>
</dbReference>
<reference evidence="1" key="1">
    <citation type="submission" date="2019-01" db="EMBL/GenBank/DDBJ databases">
        <title>Colletotrichum abscissum LGMF1257.</title>
        <authorList>
            <person name="Baroncelli R."/>
        </authorList>
    </citation>
    <scope>NUCLEOTIDE SEQUENCE</scope>
    <source>
        <strain evidence="1">Ca142</strain>
    </source>
</reference>
<sequence length="82" mass="9373">MHTPHATICRQRLPLQRNPLPMHSLVFRCGLRALLLDVRMVAIYTTTDECRGHLDSLYPYDYRPPTELVCSVLIWPGIVPGS</sequence>
<evidence type="ECO:0000313" key="2">
    <source>
        <dbReference type="Proteomes" id="UP001056436"/>
    </source>
</evidence>
<evidence type="ECO:0000313" key="1">
    <source>
        <dbReference type="EMBL" id="KAI3559401.1"/>
    </source>
</evidence>
<keyword evidence="2" id="KW-1185">Reference proteome</keyword>
<dbReference type="OrthoDB" id="10418088at2759"/>
<accession>A0A9P9XTD1</accession>
<protein>
    <submittedName>
        <fullName evidence="1">Uncharacterized protein</fullName>
    </submittedName>
</protein>